<feature type="region of interest" description="Disordered" evidence="2">
    <location>
        <begin position="161"/>
        <end position="185"/>
    </location>
</feature>
<reference evidence="3" key="1">
    <citation type="submission" date="2021-02" db="EMBL/GenBank/DDBJ databases">
        <authorList>
            <person name="Nowell W R."/>
        </authorList>
    </citation>
    <scope>NUCLEOTIDE SEQUENCE</scope>
</reference>
<gene>
    <name evidence="4" type="ORF">JBS370_LOCUS24499</name>
    <name evidence="3" type="ORF">ZHD862_LOCUS14575</name>
</gene>
<feature type="region of interest" description="Disordered" evidence="2">
    <location>
        <begin position="282"/>
        <end position="303"/>
    </location>
</feature>
<evidence type="ECO:0000256" key="2">
    <source>
        <dbReference type="SAM" id="MobiDB-lite"/>
    </source>
</evidence>
<comment type="caution">
    <text evidence="3">The sequence shown here is derived from an EMBL/GenBank/DDBJ whole genome shotgun (WGS) entry which is preliminary data.</text>
</comment>
<dbReference type="EMBL" id="CAJNOT010000636">
    <property type="protein sequence ID" value="CAF1041621.1"/>
    <property type="molecule type" value="Genomic_DNA"/>
</dbReference>
<evidence type="ECO:0000313" key="5">
    <source>
        <dbReference type="Proteomes" id="UP000663864"/>
    </source>
</evidence>
<feature type="region of interest" description="Disordered" evidence="2">
    <location>
        <begin position="1"/>
        <end position="91"/>
    </location>
</feature>
<evidence type="ECO:0000313" key="3">
    <source>
        <dbReference type="EMBL" id="CAF1041621.1"/>
    </source>
</evidence>
<feature type="compositionally biased region" description="Basic and acidic residues" evidence="2">
    <location>
        <begin position="844"/>
        <end position="860"/>
    </location>
</feature>
<name>A0A814JRL9_9BILA</name>
<feature type="region of interest" description="Disordered" evidence="2">
    <location>
        <begin position="211"/>
        <end position="247"/>
    </location>
</feature>
<organism evidence="3 5">
    <name type="scientific">Rotaria sordida</name>
    <dbReference type="NCBI Taxonomy" id="392033"/>
    <lineage>
        <taxon>Eukaryota</taxon>
        <taxon>Metazoa</taxon>
        <taxon>Spiralia</taxon>
        <taxon>Gnathifera</taxon>
        <taxon>Rotifera</taxon>
        <taxon>Eurotatoria</taxon>
        <taxon>Bdelloidea</taxon>
        <taxon>Philodinida</taxon>
        <taxon>Philodinidae</taxon>
        <taxon>Rotaria</taxon>
    </lineage>
</organism>
<evidence type="ECO:0000313" key="4">
    <source>
        <dbReference type="EMBL" id="CAF3968575.1"/>
    </source>
</evidence>
<feature type="region of interest" description="Disordered" evidence="2">
    <location>
        <begin position="598"/>
        <end position="623"/>
    </location>
</feature>
<feature type="compositionally biased region" description="Polar residues" evidence="2">
    <location>
        <begin position="925"/>
        <end position="937"/>
    </location>
</feature>
<dbReference type="AlphaFoldDB" id="A0A814JRL9"/>
<feature type="compositionally biased region" description="Low complexity" evidence="2">
    <location>
        <begin position="1"/>
        <end position="21"/>
    </location>
</feature>
<dbReference type="EMBL" id="CAJOBD010003843">
    <property type="protein sequence ID" value="CAF3968575.1"/>
    <property type="molecule type" value="Genomic_DNA"/>
</dbReference>
<feature type="coiled-coil region" evidence="1">
    <location>
        <begin position="378"/>
        <end position="405"/>
    </location>
</feature>
<protein>
    <submittedName>
        <fullName evidence="3">Uncharacterized protein</fullName>
    </submittedName>
</protein>
<evidence type="ECO:0000256" key="1">
    <source>
        <dbReference type="SAM" id="Coils"/>
    </source>
</evidence>
<feature type="coiled-coil region" evidence="1">
    <location>
        <begin position="536"/>
        <end position="596"/>
    </location>
</feature>
<feature type="compositionally biased region" description="Polar residues" evidence="2">
    <location>
        <begin position="290"/>
        <end position="303"/>
    </location>
</feature>
<feature type="compositionally biased region" description="Low complexity" evidence="2">
    <location>
        <begin position="457"/>
        <end position="478"/>
    </location>
</feature>
<feature type="region of interest" description="Disordered" evidence="2">
    <location>
        <begin position="446"/>
        <end position="478"/>
    </location>
</feature>
<feature type="region of interest" description="Disordered" evidence="2">
    <location>
        <begin position="779"/>
        <end position="958"/>
    </location>
</feature>
<keyword evidence="1" id="KW-0175">Coiled coil</keyword>
<sequence length="1201" mass="136616">MPLSFSFLQNSQSNSSSSSLENDSKSDQSEEENDNHINIGHYTTRTIQNDMLERPSDSDDSCSQSDITDNNDDDDDDDDEKENDLFTSSNKSRSQFLTRQLTLYENDWPKKISIDENKFKKSIYRGEATLLETQQDNTLFLDSNQHQLFSPERNKLVGNINTKHQSRNIHTSTSSSSSSDFKMSTHELHLKSESDTMQTISTLSQTKISPQRTLIINEDKRQNLSKIPIRTNSSSQSRSRSPTTIKTNRHIQSPINSSKIPISTSAINKGAFRFFTANDRSSSSSLSLSQLPPTIDSGQNSNQTMKKISPFTPITHPKTLLSSKKFSSSAGNTPPTKHRHIQLPSSDDDSETNNLEEADLKLKLKEHKRHGKQTGELLNKLHENYEELLEKYAQAENTIDQLRFQPKIYETNTPPVNASEGTIHFVQQPKVHIATLQPNGVYHSTNGTPLSSIRQVSSTTSNTTTATTTAVKSSSSSANSGTIESVFFDEPIPQKIIVQELTTPETIKLDLLIQTKTLIEKMKSFLTLMDANQLSLAEQKQVYENIKDDYEKLLKTFDQTKHSNDLHDIDFDADLNQELETMKQLLKEIVKRITDNLLGKSSNSSETGHLTREGSHLSQGSTQSSLCNHADLIDQYKKILNAVNTDTVEKKNDITSLYTGSRQMKKTTSHNSSQSDISNHLLSTTKNQKPYVYISGNSDDEQQQISDTTPVPLMKGVESTSFSVDYIPSTSTKYHQQINEEQTHIRGITTAKKKSSNKQTIQEYDNLENINKTKRKVKTEQKKIKNNYQTEKELTPSSFSMPTGTTRHSANSMRTRTSDYDSGIGTNNTTKLSRDSKLNTSTIDESHYQSLDEERRRYSDEEQESISNISLTRSSGSGAASPGSPYNKYTKRFNRSLPLKQLNENRRRKPSGHSDVYPSDLETHITGSFDTFPQSTSSKKKSRHNWQPQRTNTRRSRLTPFQRSFSTDSIDIDNYKTSLHRPQTAPQFSSKTVQYYNMNTKYQSGFIHQPTKSSKQSETMYKSSCYIDQAHTHRKSQEKLNQNLKQYQKPIQTLNKQQTNNLYLDPQTGIVYRYIQDKTKPSTITYYQPTSQTKSSKELYRCAECGSITTYHHRHHTNSTTKKVTIDLDDPGYESGNRKVNRYRRHIDRLTSSESDSDDNPNYNDMSVLNEAYERAKKVQEHSQNLSRYISRQLKLVLATI</sequence>
<feature type="compositionally biased region" description="Acidic residues" evidence="2">
    <location>
        <begin position="69"/>
        <end position="82"/>
    </location>
</feature>
<feature type="compositionally biased region" description="Low complexity" evidence="2">
    <location>
        <begin position="874"/>
        <end position="885"/>
    </location>
</feature>
<feature type="region of interest" description="Disordered" evidence="2">
    <location>
        <begin position="324"/>
        <end position="353"/>
    </location>
</feature>
<proteinExistence type="predicted"/>
<accession>A0A814JRL9</accession>
<dbReference type="Proteomes" id="UP000663836">
    <property type="component" value="Unassembled WGS sequence"/>
</dbReference>
<dbReference type="Proteomes" id="UP000663864">
    <property type="component" value="Unassembled WGS sequence"/>
</dbReference>
<feature type="compositionally biased region" description="Polar residues" evidence="2">
    <location>
        <begin position="446"/>
        <end position="456"/>
    </location>
</feature>
<feature type="compositionally biased region" description="Polar residues" evidence="2">
    <location>
        <begin position="795"/>
        <end position="815"/>
    </location>
</feature>
<feature type="compositionally biased region" description="Polar residues" evidence="2">
    <location>
        <begin position="599"/>
        <end position="608"/>
    </location>
</feature>